<accession>A0A7X0G1F2</accession>
<keyword evidence="1" id="KW-1133">Transmembrane helix</keyword>
<comment type="caution">
    <text evidence="2">The sequence shown here is derived from an EMBL/GenBank/DDBJ whole genome shotgun (WGS) entry which is preliminary data.</text>
</comment>
<feature type="transmembrane region" description="Helical" evidence="1">
    <location>
        <begin position="42"/>
        <end position="62"/>
    </location>
</feature>
<dbReference type="EMBL" id="JACHMQ010000001">
    <property type="protein sequence ID" value="MBB6397012.1"/>
    <property type="molecule type" value="Genomic_DNA"/>
</dbReference>
<gene>
    <name evidence="2" type="ORF">BKA00_003926</name>
</gene>
<organism evidence="2 3">
    <name type="scientific">Actinomadura coerulea</name>
    <dbReference type="NCBI Taxonomy" id="46159"/>
    <lineage>
        <taxon>Bacteria</taxon>
        <taxon>Bacillati</taxon>
        <taxon>Actinomycetota</taxon>
        <taxon>Actinomycetes</taxon>
        <taxon>Streptosporangiales</taxon>
        <taxon>Thermomonosporaceae</taxon>
        <taxon>Actinomadura</taxon>
    </lineage>
</organism>
<feature type="transmembrane region" description="Helical" evidence="1">
    <location>
        <begin position="74"/>
        <end position="93"/>
    </location>
</feature>
<dbReference type="RefSeq" id="WP_185027052.1">
    <property type="nucleotide sequence ID" value="NZ_JACHMQ010000001.1"/>
</dbReference>
<sequence length="130" mass="13097">MTWRIRVAFTVLAAFAVAGSVSGAILYGLDSLTGSSFWADPVLAVVGPVFGGLIGGNASYLAATRPHFRSRLGAEWVVVAVLAAAAGALGQVYDVAGLANLWTAPFVVGILFAGGVSAFIGTGIGRCPAN</sequence>
<keyword evidence="1" id="KW-0472">Membrane</keyword>
<name>A0A7X0G1F2_9ACTN</name>
<keyword evidence="1" id="KW-0812">Transmembrane</keyword>
<feature type="transmembrane region" description="Helical" evidence="1">
    <location>
        <begin position="99"/>
        <end position="120"/>
    </location>
</feature>
<evidence type="ECO:0000313" key="3">
    <source>
        <dbReference type="Proteomes" id="UP000546324"/>
    </source>
</evidence>
<proteinExistence type="predicted"/>
<dbReference type="Proteomes" id="UP000546324">
    <property type="component" value="Unassembled WGS sequence"/>
</dbReference>
<evidence type="ECO:0000313" key="2">
    <source>
        <dbReference type="EMBL" id="MBB6397012.1"/>
    </source>
</evidence>
<evidence type="ECO:0000256" key="1">
    <source>
        <dbReference type="SAM" id="Phobius"/>
    </source>
</evidence>
<reference evidence="2 3" key="1">
    <citation type="submission" date="2020-08" db="EMBL/GenBank/DDBJ databases">
        <title>Sequencing the genomes of 1000 actinobacteria strains.</title>
        <authorList>
            <person name="Klenk H.-P."/>
        </authorList>
    </citation>
    <scope>NUCLEOTIDE SEQUENCE [LARGE SCALE GENOMIC DNA]</scope>
    <source>
        <strain evidence="2 3">DSM 43675</strain>
    </source>
</reference>
<protein>
    <submittedName>
        <fullName evidence="2">Putative membrane protein</fullName>
    </submittedName>
</protein>
<keyword evidence="3" id="KW-1185">Reference proteome</keyword>
<dbReference type="AlphaFoldDB" id="A0A7X0G1F2"/>